<keyword evidence="3" id="KW-0862">Zinc</keyword>
<feature type="active site" description="Proton donor/acceptor" evidence="2">
    <location>
        <position position="250"/>
    </location>
</feature>
<dbReference type="InterPro" id="IPR011042">
    <property type="entry name" value="6-blade_b-propeller_TolB-like"/>
</dbReference>
<keyword evidence="3" id="KW-0479">Metal-binding</keyword>
<comment type="caution">
    <text evidence="5">The sequence shown here is derived from an EMBL/GenBank/DDBJ whole genome shotgun (WGS) entry which is preliminary data.</text>
</comment>
<feature type="binding site" evidence="3">
    <location>
        <position position="196"/>
    </location>
    <ligand>
        <name>a divalent metal cation</name>
        <dbReference type="ChEBI" id="CHEBI:60240"/>
    </ligand>
</feature>
<evidence type="ECO:0000256" key="2">
    <source>
        <dbReference type="PIRSR" id="PIRSR605511-1"/>
    </source>
</evidence>
<accession>A0A5C8PAM9</accession>
<evidence type="ECO:0000313" key="5">
    <source>
        <dbReference type="EMBL" id="TXL70305.1"/>
    </source>
</evidence>
<dbReference type="RefSeq" id="WP_147851723.1">
    <property type="nucleotide sequence ID" value="NZ_VDUZ01000062.1"/>
</dbReference>
<protein>
    <submittedName>
        <fullName evidence="5">SMP-30/gluconolactonase/LRE family protein</fullName>
    </submittedName>
</protein>
<dbReference type="GO" id="GO:0016787">
    <property type="term" value="F:hydrolase activity"/>
    <property type="evidence" value="ECO:0007669"/>
    <property type="project" value="UniProtKB-KW"/>
</dbReference>
<name>A0A5C8PAM9_9HYPH</name>
<dbReference type="PANTHER" id="PTHR47572:SF4">
    <property type="entry name" value="LACTONASE DRP35"/>
    <property type="match status" value="1"/>
</dbReference>
<evidence type="ECO:0000256" key="1">
    <source>
        <dbReference type="ARBA" id="ARBA00022801"/>
    </source>
</evidence>
<dbReference type="PANTHER" id="PTHR47572">
    <property type="entry name" value="LIPOPROTEIN-RELATED"/>
    <property type="match status" value="1"/>
</dbReference>
<proteinExistence type="predicted"/>
<dbReference type="SUPFAM" id="SSF63829">
    <property type="entry name" value="Calcium-dependent phosphotriesterase"/>
    <property type="match status" value="1"/>
</dbReference>
<gene>
    <name evidence="5" type="ORF">FHP25_35200</name>
</gene>
<keyword evidence="1" id="KW-0378">Hydrolase</keyword>
<dbReference type="EMBL" id="VDUZ01000062">
    <property type="protein sequence ID" value="TXL70305.1"/>
    <property type="molecule type" value="Genomic_DNA"/>
</dbReference>
<dbReference type="InterPro" id="IPR013658">
    <property type="entry name" value="SGL"/>
</dbReference>
<comment type="cofactor">
    <cofactor evidence="3">
        <name>Zn(2+)</name>
        <dbReference type="ChEBI" id="CHEBI:29105"/>
    </cofactor>
    <text evidence="3">Binds 1 divalent metal cation per subunit.</text>
</comment>
<dbReference type="AlphaFoldDB" id="A0A5C8PAM9"/>
<reference evidence="5 6" key="1">
    <citation type="submission" date="2019-06" db="EMBL/GenBank/DDBJ databases">
        <title>New taxonomy in bacterial strain CC-CFT640, isolated from vineyard.</title>
        <authorList>
            <person name="Lin S.-Y."/>
            <person name="Tsai C.-F."/>
            <person name="Young C.-C."/>
        </authorList>
    </citation>
    <scope>NUCLEOTIDE SEQUENCE [LARGE SCALE GENOMIC DNA]</scope>
    <source>
        <strain evidence="5 6">CC-CFT640</strain>
    </source>
</reference>
<evidence type="ECO:0000259" key="4">
    <source>
        <dbReference type="Pfam" id="PF08450"/>
    </source>
</evidence>
<feature type="binding site" evidence="3">
    <location>
        <position position="52"/>
    </location>
    <ligand>
        <name>a divalent metal cation</name>
        <dbReference type="ChEBI" id="CHEBI:60240"/>
    </ligand>
</feature>
<sequence length="327" mass="36489">MVRTAQADTLPLGDLPNWRYPDPRVEVLDKRFKAKVGNAAIERIATGFRWAEGPVYVRDYRCLIWSDIPNNRMMRWNEEDGHLSIFRQPSNYTNGNTRDRQGRLLSCEHDSRRLVRTEHDGTITVLMDSFDGKKLNAPNDVVVASDDSIWFTDPGYGIFGFYEGHKDTSEQPPRVYRVDGKTGKASIVIDSFDKPNGLAFAPDEKKLYVIDTGLTHGGRSNMRVLDVDIGTGKVTADKVFAENFAPGFTDGVRIDVDGNVWCSMGWADPKEDGVRIYAPTGDLIGKIHIPETCANLCFGGPKRNRLFICGSTSVYATYVETQGALVP</sequence>
<feature type="domain" description="SMP-30/Gluconolactonase/LRE-like region" evidence="4">
    <location>
        <begin position="50"/>
        <end position="309"/>
    </location>
</feature>
<dbReference type="Pfam" id="PF08450">
    <property type="entry name" value="SGL"/>
    <property type="match status" value="1"/>
</dbReference>
<evidence type="ECO:0000256" key="3">
    <source>
        <dbReference type="PIRSR" id="PIRSR605511-2"/>
    </source>
</evidence>
<dbReference type="OrthoDB" id="241638at2"/>
<dbReference type="GO" id="GO:0046872">
    <property type="term" value="F:metal ion binding"/>
    <property type="evidence" value="ECO:0007669"/>
    <property type="project" value="UniProtKB-KW"/>
</dbReference>
<dbReference type="Proteomes" id="UP000321638">
    <property type="component" value="Unassembled WGS sequence"/>
</dbReference>
<evidence type="ECO:0000313" key="6">
    <source>
        <dbReference type="Proteomes" id="UP000321638"/>
    </source>
</evidence>
<feature type="binding site" evidence="3">
    <location>
        <position position="250"/>
    </location>
    <ligand>
        <name>a divalent metal cation</name>
        <dbReference type="ChEBI" id="CHEBI:60240"/>
    </ligand>
</feature>
<feature type="binding site" evidence="3">
    <location>
        <position position="139"/>
    </location>
    <ligand>
        <name>substrate</name>
    </ligand>
</feature>
<dbReference type="Gene3D" id="2.120.10.30">
    <property type="entry name" value="TolB, C-terminal domain"/>
    <property type="match status" value="1"/>
</dbReference>
<dbReference type="InterPro" id="IPR051262">
    <property type="entry name" value="SMP-30/CGR1_Lactonase"/>
</dbReference>
<dbReference type="InterPro" id="IPR005511">
    <property type="entry name" value="SMP-30"/>
</dbReference>
<organism evidence="5 6">
    <name type="scientific">Vineibacter terrae</name>
    <dbReference type="NCBI Taxonomy" id="2586908"/>
    <lineage>
        <taxon>Bacteria</taxon>
        <taxon>Pseudomonadati</taxon>
        <taxon>Pseudomonadota</taxon>
        <taxon>Alphaproteobacteria</taxon>
        <taxon>Hyphomicrobiales</taxon>
        <taxon>Vineibacter</taxon>
    </lineage>
</organism>
<dbReference type="PRINTS" id="PR01790">
    <property type="entry name" value="SMP30FAMILY"/>
</dbReference>
<keyword evidence="6" id="KW-1185">Reference proteome</keyword>